<dbReference type="EMBL" id="JAWZYT010003442">
    <property type="protein sequence ID" value="KAK4298409.1"/>
    <property type="molecule type" value="Genomic_DNA"/>
</dbReference>
<accession>A0AAE1NZS1</accession>
<proteinExistence type="predicted"/>
<name>A0AAE1NZS1_9EUCA</name>
<evidence type="ECO:0000256" key="1">
    <source>
        <dbReference type="SAM" id="MobiDB-lite"/>
    </source>
</evidence>
<organism evidence="2 3">
    <name type="scientific">Petrolisthes manimaculis</name>
    <dbReference type="NCBI Taxonomy" id="1843537"/>
    <lineage>
        <taxon>Eukaryota</taxon>
        <taxon>Metazoa</taxon>
        <taxon>Ecdysozoa</taxon>
        <taxon>Arthropoda</taxon>
        <taxon>Crustacea</taxon>
        <taxon>Multicrustacea</taxon>
        <taxon>Malacostraca</taxon>
        <taxon>Eumalacostraca</taxon>
        <taxon>Eucarida</taxon>
        <taxon>Decapoda</taxon>
        <taxon>Pleocyemata</taxon>
        <taxon>Anomura</taxon>
        <taxon>Galatheoidea</taxon>
        <taxon>Porcellanidae</taxon>
        <taxon>Petrolisthes</taxon>
    </lineage>
</organism>
<dbReference type="AlphaFoldDB" id="A0AAE1NZS1"/>
<gene>
    <name evidence="2" type="ORF">Pmani_029240</name>
</gene>
<comment type="caution">
    <text evidence="2">The sequence shown here is derived from an EMBL/GenBank/DDBJ whole genome shotgun (WGS) entry which is preliminary data.</text>
</comment>
<evidence type="ECO:0000313" key="2">
    <source>
        <dbReference type="EMBL" id="KAK4298409.1"/>
    </source>
</evidence>
<sequence length="79" mass="8859">MGGERRCEVKRWVEVNVVGVGGEEMGDECYVLWRGGVVMRWSGGEREMSGDTKELVRSGGERRWSGGEREMSGYTKELG</sequence>
<keyword evidence="3" id="KW-1185">Reference proteome</keyword>
<feature type="compositionally biased region" description="Basic and acidic residues" evidence="1">
    <location>
        <begin position="50"/>
        <end position="71"/>
    </location>
</feature>
<protein>
    <submittedName>
        <fullName evidence="2">Uncharacterized protein</fullName>
    </submittedName>
</protein>
<reference evidence="2" key="1">
    <citation type="submission" date="2023-11" db="EMBL/GenBank/DDBJ databases">
        <title>Genome assemblies of two species of porcelain crab, Petrolisthes cinctipes and Petrolisthes manimaculis (Anomura: Porcellanidae).</title>
        <authorList>
            <person name="Angst P."/>
        </authorList>
    </citation>
    <scope>NUCLEOTIDE SEQUENCE</scope>
    <source>
        <strain evidence="2">PB745_02</strain>
        <tissue evidence="2">Gill</tissue>
    </source>
</reference>
<dbReference type="Proteomes" id="UP001292094">
    <property type="component" value="Unassembled WGS sequence"/>
</dbReference>
<feature type="region of interest" description="Disordered" evidence="1">
    <location>
        <begin position="50"/>
        <end position="79"/>
    </location>
</feature>
<evidence type="ECO:0000313" key="3">
    <source>
        <dbReference type="Proteomes" id="UP001292094"/>
    </source>
</evidence>